<dbReference type="EMBL" id="MLQQ01000058">
    <property type="protein sequence ID" value="OIJ07634.1"/>
    <property type="molecule type" value="Genomic_DNA"/>
</dbReference>
<evidence type="ECO:0000313" key="3">
    <source>
        <dbReference type="Proteomes" id="UP000180098"/>
    </source>
</evidence>
<gene>
    <name evidence="2" type="ORF">BKP35_18280</name>
</gene>
<comment type="caution">
    <text evidence="2">The sequence shown here is derived from an EMBL/GenBank/DDBJ whole genome shotgun (WGS) entry which is preliminary data.</text>
</comment>
<keyword evidence="1" id="KW-1133">Transmembrane helix</keyword>
<protein>
    <submittedName>
        <fullName evidence="2">Uncharacterized protein</fullName>
    </submittedName>
</protein>
<dbReference type="Proteomes" id="UP000180098">
    <property type="component" value="Unassembled WGS sequence"/>
</dbReference>
<keyword evidence="3" id="KW-1185">Reference proteome</keyword>
<organism evidence="2 3">
    <name type="scientific">Anaerobacillus arseniciselenatis</name>
    <dbReference type="NCBI Taxonomy" id="85682"/>
    <lineage>
        <taxon>Bacteria</taxon>
        <taxon>Bacillati</taxon>
        <taxon>Bacillota</taxon>
        <taxon>Bacilli</taxon>
        <taxon>Bacillales</taxon>
        <taxon>Bacillaceae</taxon>
        <taxon>Anaerobacillus</taxon>
    </lineage>
</organism>
<evidence type="ECO:0000256" key="1">
    <source>
        <dbReference type="SAM" id="Phobius"/>
    </source>
</evidence>
<sequence length="70" mass="8145">MINLILVVIIAIVFYFFLFSVITDPLFHELLSTLFAENPITYYSLMIINTLILITLVFKFIKNLFKGLDV</sequence>
<evidence type="ECO:0000313" key="2">
    <source>
        <dbReference type="EMBL" id="OIJ07634.1"/>
    </source>
</evidence>
<proteinExistence type="predicted"/>
<dbReference type="AlphaFoldDB" id="A0A1S2L5Q0"/>
<reference evidence="2 3" key="1">
    <citation type="submission" date="2016-10" db="EMBL/GenBank/DDBJ databases">
        <title>Draft genome sequences of four alkaliphilic bacteria belonging to the Anaerobacillus genus.</title>
        <authorList>
            <person name="Bassil N.M."/>
            <person name="Lloyd J.R."/>
        </authorList>
    </citation>
    <scope>NUCLEOTIDE SEQUENCE [LARGE SCALE GENOMIC DNA]</scope>
    <source>
        <strain evidence="2 3">DSM 15340</strain>
    </source>
</reference>
<keyword evidence="1" id="KW-0472">Membrane</keyword>
<feature type="transmembrane region" description="Helical" evidence="1">
    <location>
        <begin position="42"/>
        <end position="61"/>
    </location>
</feature>
<accession>A0A1S2L5Q0</accession>
<feature type="transmembrane region" description="Helical" evidence="1">
    <location>
        <begin position="5"/>
        <end position="22"/>
    </location>
</feature>
<keyword evidence="1" id="KW-0812">Transmembrane</keyword>
<name>A0A1S2L5Q0_9BACI</name>